<evidence type="ECO:0008006" key="5">
    <source>
        <dbReference type="Google" id="ProtNLM"/>
    </source>
</evidence>
<organism evidence="3 4">
    <name type="scientific">Siphonobacter aquaeclarae</name>
    <dbReference type="NCBI Taxonomy" id="563176"/>
    <lineage>
        <taxon>Bacteria</taxon>
        <taxon>Pseudomonadati</taxon>
        <taxon>Bacteroidota</taxon>
        <taxon>Cytophagia</taxon>
        <taxon>Cytophagales</taxon>
        <taxon>Cytophagaceae</taxon>
        <taxon>Siphonobacter</taxon>
    </lineage>
</organism>
<feature type="signal peptide" evidence="2">
    <location>
        <begin position="1"/>
        <end position="20"/>
    </location>
</feature>
<evidence type="ECO:0000256" key="2">
    <source>
        <dbReference type="SAM" id="SignalP"/>
    </source>
</evidence>
<evidence type="ECO:0000256" key="1">
    <source>
        <dbReference type="SAM" id="MobiDB-lite"/>
    </source>
</evidence>
<feature type="compositionally biased region" description="Polar residues" evidence="1">
    <location>
        <begin position="42"/>
        <end position="55"/>
    </location>
</feature>
<evidence type="ECO:0000313" key="3">
    <source>
        <dbReference type="EMBL" id="SDM16654.1"/>
    </source>
</evidence>
<gene>
    <name evidence="3" type="ORF">SAMN04488090_2674</name>
</gene>
<sequence>MNTFHRSFLAGAFLALGLLACSKNDDDPSGTDTGSGISIDSVSTASSAPEGNTGTAADDEDLLANSTFTSTVTITYGSSSITVDNPLAGNGVTVTETNGDVVVTTTVAGVAYVLSGTSANGSFKLYSDKKFKLTLNGVNLTNADGPAINVQSSKRAFVVLADGTTNSLTDGASYATSTEDQKATFFSEGQLIFSGTGSLALKGNYKHALCSDDYVRIISGVITVSGAVSDGIHTNEAFIADGGTVTIAASGDGIQAEEGYIVINDGTFTLNVADKGITASWDTDTTIDPYVTINGGVINVNSTAGEGIESKSILTVNNGTLTIKTYDDALNAGSFIYLNGGTIYAYSSNNDGIDSNGPMTITGGRIVSVGAGSPEEGFDCDRNTFKITGGIAVGIGGATSMPTASVTTQAVAILGGASANQLVHIQSTDGAEALTFEVPRTYTTMLFSSPKLKTGTSYKVYTGGSVTGGTSVNGLFTSGTYVPGSQASTFTQSSVVTKVGGTQGP</sequence>
<dbReference type="InterPro" id="IPR025584">
    <property type="entry name" value="Cthe_2159"/>
</dbReference>
<dbReference type="Proteomes" id="UP000198901">
    <property type="component" value="Unassembled WGS sequence"/>
</dbReference>
<proteinExistence type="predicted"/>
<dbReference type="RefSeq" id="WP_093202969.1">
    <property type="nucleotide sequence ID" value="NZ_FNGS01000005.1"/>
</dbReference>
<evidence type="ECO:0000313" key="4">
    <source>
        <dbReference type="Proteomes" id="UP000198901"/>
    </source>
</evidence>
<keyword evidence="4" id="KW-1185">Reference proteome</keyword>
<name>A0A1G9R097_9BACT</name>
<reference evidence="3 4" key="1">
    <citation type="submission" date="2016-10" db="EMBL/GenBank/DDBJ databases">
        <authorList>
            <person name="de Groot N.N."/>
        </authorList>
    </citation>
    <scope>NUCLEOTIDE SEQUENCE [LARGE SCALE GENOMIC DNA]</scope>
    <source>
        <strain evidence="3 4">DSM 21668</strain>
    </source>
</reference>
<protein>
    <recommendedName>
        <fullName evidence="5">Carbohydrate-binding domain-containing protein</fullName>
    </recommendedName>
</protein>
<dbReference type="STRING" id="563176.SAMN04488090_2674"/>
<accession>A0A1G9R097</accession>
<dbReference type="AlphaFoldDB" id="A0A1G9R097"/>
<dbReference type="PROSITE" id="PS51257">
    <property type="entry name" value="PROKAR_LIPOPROTEIN"/>
    <property type="match status" value="1"/>
</dbReference>
<keyword evidence="2" id="KW-0732">Signal</keyword>
<dbReference type="Pfam" id="PF14262">
    <property type="entry name" value="Cthe_2159"/>
    <property type="match status" value="1"/>
</dbReference>
<feature type="chain" id="PRO_5011632702" description="Carbohydrate-binding domain-containing protein" evidence="2">
    <location>
        <begin position="21"/>
        <end position="505"/>
    </location>
</feature>
<feature type="compositionally biased region" description="Low complexity" evidence="1">
    <location>
        <begin position="30"/>
        <end position="41"/>
    </location>
</feature>
<dbReference type="OrthoDB" id="6116667at2"/>
<dbReference type="EMBL" id="FNGS01000005">
    <property type="protein sequence ID" value="SDM16654.1"/>
    <property type="molecule type" value="Genomic_DNA"/>
</dbReference>
<feature type="region of interest" description="Disordered" evidence="1">
    <location>
        <begin position="27"/>
        <end position="60"/>
    </location>
</feature>